<evidence type="ECO:0008006" key="4">
    <source>
        <dbReference type="Google" id="ProtNLM"/>
    </source>
</evidence>
<accession>A0A0R1MZ40</accession>
<sequence>MEWGCADLTTKVFITILLAGLVTWLIRVVPFVLVKRFKLPAWLIDFLSFVPVAILTAIFVESLLIYRPGQWPGINIGNLLASVPTFVAAIISKNLLLIVIVGVISMAVVRLLGWA</sequence>
<feature type="transmembrane region" description="Helical" evidence="1">
    <location>
        <begin position="46"/>
        <end position="66"/>
    </location>
</feature>
<dbReference type="InterPro" id="IPR008407">
    <property type="entry name" value="Brnchd-chn_aa_trnsp_AzlD"/>
</dbReference>
<dbReference type="Pfam" id="PF05437">
    <property type="entry name" value="AzlD"/>
    <property type="match status" value="1"/>
</dbReference>
<dbReference type="AlphaFoldDB" id="A0A0R1MZ40"/>
<dbReference type="EMBL" id="AZEC01000004">
    <property type="protein sequence ID" value="KRL13398.1"/>
    <property type="molecule type" value="Genomic_DNA"/>
</dbReference>
<comment type="caution">
    <text evidence="2">The sequence shown here is derived from an EMBL/GenBank/DDBJ whole genome shotgun (WGS) entry which is preliminary data.</text>
</comment>
<evidence type="ECO:0000313" key="2">
    <source>
        <dbReference type="EMBL" id="KRL13398.1"/>
    </source>
</evidence>
<evidence type="ECO:0000256" key="1">
    <source>
        <dbReference type="SAM" id="Phobius"/>
    </source>
</evidence>
<reference evidence="2 3" key="1">
    <citation type="journal article" date="2015" name="Genome Announc.">
        <title>Expanding the biotechnology potential of lactobacilli through comparative genomics of 213 strains and associated genera.</title>
        <authorList>
            <person name="Sun Z."/>
            <person name="Harris H.M."/>
            <person name="McCann A."/>
            <person name="Guo C."/>
            <person name="Argimon S."/>
            <person name="Zhang W."/>
            <person name="Yang X."/>
            <person name="Jeffery I.B."/>
            <person name="Cooney J.C."/>
            <person name="Kagawa T.F."/>
            <person name="Liu W."/>
            <person name="Song Y."/>
            <person name="Salvetti E."/>
            <person name="Wrobel A."/>
            <person name="Rasinkangas P."/>
            <person name="Parkhill J."/>
            <person name="Rea M.C."/>
            <person name="O'Sullivan O."/>
            <person name="Ritari J."/>
            <person name="Douillard F.P."/>
            <person name="Paul Ross R."/>
            <person name="Yang R."/>
            <person name="Briner A.E."/>
            <person name="Felis G.E."/>
            <person name="de Vos W.M."/>
            <person name="Barrangou R."/>
            <person name="Klaenhammer T.R."/>
            <person name="Caufield P.W."/>
            <person name="Cui Y."/>
            <person name="Zhang H."/>
            <person name="O'Toole P.W."/>
        </authorList>
    </citation>
    <scope>NUCLEOTIDE SEQUENCE [LARGE SCALE GENOMIC DNA]</scope>
    <source>
        <strain evidence="2 3">DSM 12744</strain>
    </source>
</reference>
<protein>
    <recommendedName>
        <fullName evidence="4">Branched-chain amino acid ABC transporter</fullName>
    </recommendedName>
</protein>
<feature type="transmembrane region" description="Helical" evidence="1">
    <location>
        <begin position="12"/>
        <end position="34"/>
    </location>
</feature>
<keyword evidence="3" id="KW-1185">Reference proteome</keyword>
<dbReference type="STRING" id="1423792.FD09_GL002229"/>
<organism evidence="2 3">
    <name type="scientific">Schleiferilactobacillus perolens DSM 12744</name>
    <dbReference type="NCBI Taxonomy" id="1423792"/>
    <lineage>
        <taxon>Bacteria</taxon>
        <taxon>Bacillati</taxon>
        <taxon>Bacillota</taxon>
        <taxon>Bacilli</taxon>
        <taxon>Lactobacillales</taxon>
        <taxon>Lactobacillaceae</taxon>
        <taxon>Schleiferilactobacillus</taxon>
    </lineage>
</organism>
<keyword evidence="1" id="KW-1133">Transmembrane helix</keyword>
<keyword evidence="1" id="KW-0472">Membrane</keyword>
<name>A0A0R1MZ40_9LACO</name>
<feature type="transmembrane region" description="Helical" evidence="1">
    <location>
        <begin position="86"/>
        <end position="112"/>
    </location>
</feature>
<proteinExistence type="predicted"/>
<dbReference type="Proteomes" id="UP000051330">
    <property type="component" value="Unassembled WGS sequence"/>
</dbReference>
<evidence type="ECO:0000313" key="3">
    <source>
        <dbReference type="Proteomes" id="UP000051330"/>
    </source>
</evidence>
<keyword evidence="1" id="KW-0812">Transmembrane</keyword>
<gene>
    <name evidence="2" type="ORF">FD09_GL002229</name>
</gene>
<dbReference type="PATRIC" id="fig|1423792.3.peg.2269"/>